<dbReference type="Pfam" id="PF01425">
    <property type="entry name" value="Amidase"/>
    <property type="match status" value="1"/>
</dbReference>
<dbReference type="SUPFAM" id="SSF75304">
    <property type="entry name" value="Amidase signature (AS) enzymes"/>
    <property type="match status" value="1"/>
</dbReference>
<dbReference type="STRING" id="1827387.A4S15_04710"/>
<dbReference type="NCBIfam" id="NF004815">
    <property type="entry name" value="PRK06169.1"/>
    <property type="match status" value="1"/>
</dbReference>
<feature type="domain" description="Amidase" evidence="2">
    <location>
        <begin position="25"/>
        <end position="453"/>
    </location>
</feature>
<dbReference type="PANTHER" id="PTHR11895">
    <property type="entry name" value="TRANSAMIDASE"/>
    <property type="match status" value="1"/>
</dbReference>
<proteinExistence type="inferred from homology"/>
<evidence type="ECO:0000313" key="3">
    <source>
        <dbReference type="EMBL" id="OQW54508.1"/>
    </source>
</evidence>
<name>A0A1W9I465_9HYPH</name>
<comment type="caution">
    <text evidence="3">The sequence shown here is derived from an EMBL/GenBank/DDBJ whole genome shotgun (WGS) entry which is preliminary data.</text>
</comment>
<dbReference type="Proteomes" id="UP000192872">
    <property type="component" value="Unassembled WGS sequence"/>
</dbReference>
<accession>A0A1W9I465</accession>
<dbReference type="RefSeq" id="WP_376802634.1">
    <property type="nucleotide sequence ID" value="NZ_DBNB01000030.1"/>
</dbReference>
<sequence>MNDVDAMDGEALRRQFTRRALSPVEVTKNLLARIDASESAINAFVFIDREGALVAAHASEQRYAKGAAIGPADGIAATVKDNLSLKGFPKRNGSLATSDAPEAFDAPAVARLREAGVVILGKTTMPEFGWKGLSDSPLTGLTRNPWRLDRTTGGSSSGAAACAALGLGHIHLGTDGAGSLRIPAAFTGVVGFKTTHGRVPAYPISVMGELAHVGAITRSTSDQALALSLITAPDRRDFLAWTDKALDRRGRLEGGITGLKIGFSPRLGHVSKIDPEIETSVAAAARVFEELGAHVEEADPRMSDPRDILNDLWFAGAALALRAFKDSDRAVMDPGFLAAALRGQGVSGATVLERLLVARGQLIQAFHDYHDRYDLLLTPQMSTVALPFGNNMPPPGFAGVAAWGDEWTEWSPFTYPFNITQAPAISLPCGLNSEGLPIGLQLVGRLREDETVLTAARAFEKASPFARIDSPRPA</sequence>
<reference evidence="3 4" key="1">
    <citation type="journal article" date="2017" name="Water Res.">
        <title>Comammox in drinking water systems.</title>
        <authorList>
            <person name="Wang Y."/>
            <person name="Ma L."/>
            <person name="Mao Y."/>
            <person name="Jiang X."/>
            <person name="Xia Y."/>
            <person name="Yu K."/>
            <person name="Li B."/>
            <person name="Zhang T."/>
        </authorList>
    </citation>
    <scope>NUCLEOTIDE SEQUENCE [LARGE SCALE GENOMIC DNA]</scope>
    <source>
        <strain evidence="3">SG_bin8</strain>
    </source>
</reference>
<organism evidence="3 4">
    <name type="scientific">Candidatus Raskinella chloraquaticus</name>
    <dbReference type="NCBI Taxonomy" id="1951219"/>
    <lineage>
        <taxon>Bacteria</taxon>
        <taxon>Pseudomonadati</taxon>
        <taxon>Pseudomonadota</taxon>
        <taxon>Alphaproteobacteria</taxon>
        <taxon>Hyphomicrobiales</taxon>
        <taxon>Phreatobacteraceae</taxon>
        <taxon>Candidatus Raskinella</taxon>
    </lineage>
</organism>
<gene>
    <name evidence="3" type="ORF">A4S15_04710</name>
</gene>
<evidence type="ECO:0000313" key="4">
    <source>
        <dbReference type="Proteomes" id="UP000192872"/>
    </source>
</evidence>
<dbReference type="InterPro" id="IPR023631">
    <property type="entry name" value="Amidase_dom"/>
</dbReference>
<dbReference type="Gene3D" id="3.90.1300.10">
    <property type="entry name" value="Amidase signature (AS) domain"/>
    <property type="match status" value="1"/>
</dbReference>
<dbReference type="InterPro" id="IPR036928">
    <property type="entry name" value="AS_sf"/>
</dbReference>
<dbReference type="EMBL" id="LWDL01000003">
    <property type="protein sequence ID" value="OQW54508.1"/>
    <property type="molecule type" value="Genomic_DNA"/>
</dbReference>
<dbReference type="InterPro" id="IPR000120">
    <property type="entry name" value="Amidase"/>
</dbReference>
<comment type="similarity">
    <text evidence="1">Belongs to the amidase family.</text>
</comment>
<evidence type="ECO:0000259" key="2">
    <source>
        <dbReference type="Pfam" id="PF01425"/>
    </source>
</evidence>
<evidence type="ECO:0000256" key="1">
    <source>
        <dbReference type="ARBA" id="ARBA00009199"/>
    </source>
</evidence>
<protein>
    <submittedName>
        <fullName evidence="3">Amidase</fullName>
    </submittedName>
</protein>
<dbReference type="GO" id="GO:0003824">
    <property type="term" value="F:catalytic activity"/>
    <property type="evidence" value="ECO:0007669"/>
    <property type="project" value="InterPro"/>
</dbReference>
<dbReference type="AlphaFoldDB" id="A0A1W9I465"/>
<dbReference type="PANTHER" id="PTHR11895:SF7">
    <property type="entry name" value="GLUTAMYL-TRNA(GLN) AMIDOTRANSFERASE SUBUNIT A, MITOCHONDRIAL"/>
    <property type="match status" value="1"/>
</dbReference>